<dbReference type="Proteomes" id="UP000078284">
    <property type="component" value="Chromosome 2"/>
</dbReference>
<accession>A0A178VYH8</accession>
<reference evidence="3" key="1">
    <citation type="journal article" date="2016" name="Proc. Natl. Acad. Sci. U.S.A.">
        <title>Chromosome-level assembly of Arabidopsis thaliana Ler reveals the extent of translocation and inversion polymorphisms.</title>
        <authorList>
            <person name="Zapata L."/>
            <person name="Ding J."/>
            <person name="Willing E.M."/>
            <person name="Hartwig B."/>
            <person name="Bezdan D."/>
            <person name="Jiao W.B."/>
            <person name="Patel V."/>
            <person name="Velikkakam James G."/>
            <person name="Koornneef M."/>
            <person name="Ossowski S."/>
            <person name="Schneeberger K."/>
        </authorList>
    </citation>
    <scope>NUCLEOTIDE SEQUENCE [LARGE SCALE GENOMIC DNA]</scope>
    <source>
        <strain evidence="3">cv. Landsberg erecta</strain>
    </source>
</reference>
<sequence length="91" mass="10029">MGFSPKTLVAFCWTVLFIISFVHCLPMTHGGKPGYGIERTIIRPEWRCYVDEGCPKGQGAPCEKNCKNVADYGICIGIKCCCFDVIPVPPT</sequence>
<proteinExistence type="predicted"/>
<comment type="caution">
    <text evidence="2">The sequence shown here is derived from an EMBL/GenBank/DDBJ whole genome shotgun (WGS) entry which is preliminary data.</text>
</comment>
<name>A0A178VYH8_ARATH</name>
<dbReference type="RefSeq" id="NP_001031378.1">
    <property type="nucleotide sequence ID" value="NM_001036301.2"/>
</dbReference>
<gene>
    <name evidence="2" type="ordered locus">AXX17_At2g15780</name>
</gene>
<keyword evidence="1" id="KW-0732">Signal</keyword>
<evidence type="ECO:0000256" key="1">
    <source>
        <dbReference type="SAM" id="SignalP"/>
    </source>
</evidence>
<protein>
    <submittedName>
        <fullName evidence="2">Uncharacterized protein</fullName>
    </submittedName>
</protein>
<dbReference type="PhylomeDB" id="A0A178VYH8"/>
<evidence type="ECO:0000313" key="3">
    <source>
        <dbReference type="Proteomes" id="UP000078284"/>
    </source>
</evidence>
<feature type="signal peptide" evidence="1">
    <location>
        <begin position="1"/>
        <end position="24"/>
    </location>
</feature>
<dbReference type="EMBL" id="LUHQ01000002">
    <property type="protein sequence ID" value="OAP11008.1"/>
    <property type="molecule type" value="Genomic_DNA"/>
</dbReference>
<evidence type="ECO:0000313" key="2">
    <source>
        <dbReference type="EMBL" id="OAP11008.1"/>
    </source>
</evidence>
<dbReference type="ExpressionAtlas" id="A0A178VYH8">
    <property type="expression patterns" value="baseline and differential"/>
</dbReference>
<feature type="chain" id="PRO_5008095388" evidence="1">
    <location>
        <begin position="25"/>
        <end position="91"/>
    </location>
</feature>
<dbReference type="AlphaFoldDB" id="A0A178VYH8"/>
<dbReference type="OMA" id="RPEWRCY"/>
<organism evidence="2 3">
    <name type="scientific">Arabidopsis thaliana</name>
    <name type="common">Mouse-ear cress</name>
    <dbReference type="NCBI Taxonomy" id="3702"/>
    <lineage>
        <taxon>Eukaryota</taxon>
        <taxon>Viridiplantae</taxon>
        <taxon>Streptophyta</taxon>
        <taxon>Embryophyta</taxon>
        <taxon>Tracheophyta</taxon>
        <taxon>Spermatophyta</taxon>
        <taxon>Magnoliopsida</taxon>
        <taxon>eudicotyledons</taxon>
        <taxon>Gunneridae</taxon>
        <taxon>Pentapetalae</taxon>
        <taxon>rosids</taxon>
        <taxon>malvids</taxon>
        <taxon>Brassicales</taxon>
        <taxon>Brassicaceae</taxon>
        <taxon>Camelineae</taxon>
        <taxon>Arabidopsis</taxon>
    </lineage>
</organism>
<dbReference type="KEGG" id="ath:AT2G20463"/>